<dbReference type="Proteomes" id="UP000761167">
    <property type="component" value="Unassembled WGS sequence"/>
</dbReference>
<dbReference type="EMBL" id="JAGZZN010000017">
    <property type="protein sequence ID" value="MBS6536649.1"/>
    <property type="molecule type" value="Genomic_DNA"/>
</dbReference>
<comment type="caution">
    <text evidence="1">The sequence shown here is derived from an EMBL/GenBank/DDBJ whole genome shotgun (WGS) entry which is preliminary data.</text>
</comment>
<evidence type="ECO:0000313" key="1">
    <source>
        <dbReference type="EMBL" id="MBS6536649.1"/>
    </source>
</evidence>
<protein>
    <submittedName>
        <fullName evidence="1">Uncharacterized protein</fullName>
    </submittedName>
</protein>
<gene>
    <name evidence="1" type="ORF">KH363_03790</name>
</gene>
<sequence>MFDTTESGYYNNGESFFINGGLHDKSLHELLPIIQHETVHHRIFHTSSLGLLLIMFEKISLTDSTRDEILQGVSKYYKRMQEQLATYIEMLRLLEKSGVEAFKNEAIYMREYNKVYFNYFKNLSYKNKHLGYFRIINYTTEKIQSLINCLLLIGRDAFNIDVTKFGLESITTLSQLQTVMSEGRCSRCNSYNKCSCGIERRLDFNPNRRFSKLIQTISWVNGEFEYDQNVIECSTLETNGIDDYIKIVEQNYPSNFMVRNRLSSFYLKEDNSNTFGLPDLAHSFPFLEISGENYDTPEIKYIANPEELFSLDNIKYINVIPSGCLLTVNVVLSNGENYYCMYVDDELNSGFLLVLQLAYRNNAILQFHDFYIFKYPNWKDLLAALPNTSYILISNSIAASAQNIQKYFTGVEFTIVNMDGYSILVMRNNTLFLLQPIISQLSDIIKNTFTNYNSNIFIESFDNHNEIVEIGKEMMLGNILAKKVSKVDLEDKVKKSLGL</sequence>
<name>A0A943SS95_STRPA</name>
<reference evidence="1" key="1">
    <citation type="submission" date="2021-02" db="EMBL/GenBank/DDBJ databases">
        <title>Infant gut strain persistence is associated with maternal origin, phylogeny, and functional potential including surface adhesion and iron acquisition.</title>
        <authorList>
            <person name="Lou Y.C."/>
        </authorList>
    </citation>
    <scope>NUCLEOTIDE SEQUENCE</scope>
    <source>
        <strain evidence="1">L3_060_000G1_dasL3_060_000G1_metabat.metabat.86_ sub</strain>
    </source>
</reference>
<organism evidence="1 2">
    <name type="scientific">Streptococcus parasanguinis</name>
    <dbReference type="NCBI Taxonomy" id="1318"/>
    <lineage>
        <taxon>Bacteria</taxon>
        <taxon>Bacillati</taxon>
        <taxon>Bacillota</taxon>
        <taxon>Bacilli</taxon>
        <taxon>Lactobacillales</taxon>
        <taxon>Streptococcaceae</taxon>
        <taxon>Streptococcus</taxon>
    </lineage>
</organism>
<proteinExistence type="predicted"/>
<accession>A0A943SS95</accession>
<evidence type="ECO:0000313" key="2">
    <source>
        <dbReference type="Proteomes" id="UP000761167"/>
    </source>
</evidence>
<dbReference type="AlphaFoldDB" id="A0A943SS95"/>